<protein>
    <submittedName>
        <fullName evidence="1">Uncharacterized protein</fullName>
    </submittedName>
</protein>
<accession>A0A165QY19</accession>
<dbReference type="EMBL" id="KV425589">
    <property type="protein sequence ID" value="KZT23034.1"/>
    <property type="molecule type" value="Genomic_DNA"/>
</dbReference>
<keyword evidence="2" id="KW-1185">Reference proteome</keyword>
<organism evidence="1 2">
    <name type="scientific">Neolentinus lepideus HHB14362 ss-1</name>
    <dbReference type="NCBI Taxonomy" id="1314782"/>
    <lineage>
        <taxon>Eukaryota</taxon>
        <taxon>Fungi</taxon>
        <taxon>Dikarya</taxon>
        <taxon>Basidiomycota</taxon>
        <taxon>Agaricomycotina</taxon>
        <taxon>Agaricomycetes</taxon>
        <taxon>Gloeophyllales</taxon>
        <taxon>Gloeophyllaceae</taxon>
        <taxon>Neolentinus</taxon>
    </lineage>
</organism>
<dbReference type="AlphaFoldDB" id="A0A165QY19"/>
<name>A0A165QY19_9AGAM</name>
<evidence type="ECO:0000313" key="2">
    <source>
        <dbReference type="Proteomes" id="UP000076761"/>
    </source>
</evidence>
<dbReference type="Proteomes" id="UP000076761">
    <property type="component" value="Unassembled WGS sequence"/>
</dbReference>
<evidence type="ECO:0000313" key="1">
    <source>
        <dbReference type="EMBL" id="KZT23034.1"/>
    </source>
</evidence>
<gene>
    <name evidence="1" type="ORF">NEOLEDRAFT_1137156</name>
</gene>
<proteinExistence type="predicted"/>
<sequence>MVGTGCGWWLSDSSGLADTSSGNRHLPMATYMGIPAYTSLCRPTEDYISGGFHYSISLIPDVGTPAF</sequence>
<dbReference type="InParanoid" id="A0A165QY19"/>
<reference evidence="1 2" key="1">
    <citation type="journal article" date="2016" name="Mol. Biol. Evol.">
        <title>Comparative Genomics of Early-Diverging Mushroom-Forming Fungi Provides Insights into the Origins of Lignocellulose Decay Capabilities.</title>
        <authorList>
            <person name="Nagy L.G."/>
            <person name="Riley R."/>
            <person name="Tritt A."/>
            <person name="Adam C."/>
            <person name="Daum C."/>
            <person name="Floudas D."/>
            <person name="Sun H."/>
            <person name="Yadav J.S."/>
            <person name="Pangilinan J."/>
            <person name="Larsson K.H."/>
            <person name="Matsuura K."/>
            <person name="Barry K."/>
            <person name="Labutti K."/>
            <person name="Kuo R."/>
            <person name="Ohm R.A."/>
            <person name="Bhattacharya S.S."/>
            <person name="Shirouzu T."/>
            <person name="Yoshinaga Y."/>
            <person name="Martin F.M."/>
            <person name="Grigoriev I.V."/>
            <person name="Hibbett D.S."/>
        </authorList>
    </citation>
    <scope>NUCLEOTIDE SEQUENCE [LARGE SCALE GENOMIC DNA]</scope>
    <source>
        <strain evidence="1 2">HHB14362 ss-1</strain>
    </source>
</reference>